<dbReference type="Pfam" id="PF21812">
    <property type="entry name" value="DUF6881"/>
    <property type="match status" value="1"/>
</dbReference>
<proteinExistence type="predicted"/>
<evidence type="ECO:0000313" key="3">
    <source>
        <dbReference type="Proteomes" id="UP000620127"/>
    </source>
</evidence>
<comment type="caution">
    <text evidence="2">The sequence shown here is derived from an EMBL/GenBank/DDBJ whole genome shotgun (WGS) entry which is preliminary data.</text>
</comment>
<accession>A0ABQ2XD88</accession>
<organism evidence="2 3">
    <name type="scientific">Undibacterium macrobrachii</name>
    <dbReference type="NCBI Taxonomy" id="1119058"/>
    <lineage>
        <taxon>Bacteria</taxon>
        <taxon>Pseudomonadati</taxon>
        <taxon>Pseudomonadota</taxon>
        <taxon>Betaproteobacteria</taxon>
        <taxon>Burkholderiales</taxon>
        <taxon>Oxalobacteraceae</taxon>
        <taxon>Undibacterium</taxon>
    </lineage>
</organism>
<dbReference type="EMBL" id="BMYT01000002">
    <property type="protein sequence ID" value="GGX11719.1"/>
    <property type="molecule type" value="Genomic_DNA"/>
</dbReference>
<protein>
    <recommendedName>
        <fullName evidence="1">DUF6881 domain-containing protein</fullName>
    </recommendedName>
</protein>
<name>A0ABQ2XD88_9BURK</name>
<dbReference type="RefSeq" id="WP_189345752.1">
    <property type="nucleotide sequence ID" value="NZ_BMYT01000002.1"/>
</dbReference>
<keyword evidence="3" id="KW-1185">Reference proteome</keyword>
<gene>
    <name evidence="2" type="ORF">GCM10011282_17730</name>
</gene>
<feature type="domain" description="DUF6881" evidence="1">
    <location>
        <begin position="2"/>
        <end position="88"/>
    </location>
</feature>
<dbReference type="Proteomes" id="UP000620127">
    <property type="component" value="Unassembled WGS sequence"/>
</dbReference>
<sequence>MRYFQVDWIHEDEDYPISIIAEIDGEGWEVRKIELFRDGHKGFAENIEDVGETMLGEKPWPGIEVIASDSQFNVKELVRSEFESEWLKRFENL</sequence>
<reference evidence="3" key="1">
    <citation type="journal article" date="2019" name="Int. J. Syst. Evol. Microbiol.">
        <title>The Global Catalogue of Microorganisms (GCM) 10K type strain sequencing project: providing services to taxonomists for standard genome sequencing and annotation.</title>
        <authorList>
            <consortium name="The Broad Institute Genomics Platform"/>
            <consortium name="The Broad Institute Genome Sequencing Center for Infectious Disease"/>
            <person name="Wu L."/>
            <person name="Ma J."/>
        </authorList>
    </citation>
    <scope>NUCLEOTIDE SEQUENCE [LARGE SCALE GENOMIC DNA]</scope>
    <source>
        <strain evidence="3">KCTC 23916</strain>
    </source>
</reference>
<evidence type="ECO:0000313" key="2">
    <source>
        <dbReference type="EMBL" id="GGX11719.1"/>
    </source>
</evidence>
<evidence type="ECO:0000259" key="1">
    <source>
        <dbReference type="Pfam" id="PF21812"/>
    </source>
</evidence>
<dbReference type="InterPro" id="IPR049248">
    <property type="entry name" value="DUF6881"/>
</dbReference>